<dbReference type="Gene3D" id="2.60.40.10">
    <property type="entry name" value="Immunoglobulins"/>
    <property type="match status" value="2"/>
</dbReference>
<dbReference type="GO" id="GO:0009897">
    <property type="term" value="C:external side of plasma membrane"/>
    <property type="evidence" value="ECO:0007669"/>
    <property type="project" value="TreeGrafter"/>
</dbReference>
<keyword evidence="3" id="KW-0472">Membrane</keyword>
<sequence length="626" mass="69550">MERKKKTLLLSLLCALLHVCPGKMDDCPISTENDLSCYNDYNRIITCVWNSTNVTDAECTIDARKKTDLQNKFTNRTCKLEPTDVSKPGLKTCVMDIGKDKAFYERDIWAIELKCDSEDERLKMDFRPFCNIKLGPSEKPHVNSTTVSWVTERMKIKQFKHYSAQLQWKQQHLSWSDPSVQNKMTDCHLTCEAELDPDLLIQGETYEARTRLRTQDWGKSTWSDWSPTTTWVSTVGKTKPPPDFAGGVLGMIIAGSVTLALVVAVILFKTEKNTWLYIVKKVRGPPIPNPAGSFLKEVNFQSWRSPHFTSESFYTFIKPVEIRSVEVTSTVDAVAPCELEETPLEHIRSESSSSFSNPNYSPLCPLPPISSLTSGNLQACAADTPYGPVCNEDEGENAGRNVEDRGRKEMEIFDLLSKRSESSEAVQVISDYEKVEKLQIEHTRLQSVDSCVSSGEEISEESLEVESINVSESHEEEPEDKEEEGANAKDFLKDSGGTGGIFGKGSIQVCSDYERLQRLQVVSPELPSVDSGVSSGGEEQLSQEESPDSADKSTESTRFLFPSPSSPLPRSFASFSPPPPKFPGPGLSSQLPSLPAHLLARIALLPTSRSVEPSCDGYMPVKQEVS</sequence>
<gene>
    <name evidence="6" type="ORF">Q5P01_025593</name>
</gene>
<evidence type="ECO:0000313" key="7">
    <source>
        <dbReference type="Proteomes" id="UP001187415"/>
    </source>
</evidence>
<accession>A0AA88IMX9</accession>
<organism evidence="6 7">
    <name type="scientific">Channa striata</name>
    <name type="common">Snakehead murrel</name>
    <name type="synonym">Ophicephalus striatus</name>
    <dbReference type="NCBI Taxonomy" id="64152"/>
    <lineage>
        <taxon>Eukaryota</taxon>
        <taxon>Metazoa</taxon>
        <taxon>Chordata</taxon>
        <taxon>Craniata</taxon>
        <taxon>Vertebrata</taxon>
        <taxon>Euteleostomi</taxon>
        <taxon>Actinopterygii</taxon>
        <taxon>Neopterygii</taxon>
        <taxon>Teleostei</taxon>
        <taxon>Neoteleostei</taxon>
        <taxon>Acanthomorphata</taxon>
        <taxon>Anabantaria</taxon>
        <taxon>Anabantiformes</taxon>
        <taxon>Channoidei</taxon>
        <taxon>Channidae</taxon>
        <taxon>Channa</taxon>
    </lineage>
</organism>
<proteinExistence type="predicted"/>
<evidence type="ECO:0000313" key="6">
    <source>
        <dbReference type="EMBL" id="KAK2817402.1"/>
    </source>
</evidence>
<keyword evidence="1" id="KW-1015">Disulfide bond</keyword>
<evidence type="ECO:0000256" key="3">
    <source>
        <dbReference type="SAM" id="Phobius"/>
    </source>
</evidence>
<dbReference type="GO" id="GO:0004896">
    <property type="term" value="F:cytokine receptor activity"/>
    <property type="evidence" value="ECO:0007669"/>
    <property type="project" value="TreeGrafter"/>
</dbReference>
<keyword evidence="3" id="KW-1133">Transmembrane helix</keyword>
<feature type="region of interest" description="Disordered" evidence="2">
    <location>
        <begin position="449"/>
        <end position="497"/>
    </location>
</feature>
<dbReference type="AlphaFoldDB" id="A0AA88IMX9"/>
<evidence type="ECO:0000256" key="4">
    <source>
        <dbReference type="SAM" id="SignalP"/>
    </source>
</evidence>
<feature type="signal peptide" evidence="4">
    <location>
        <begin position="1"/>
        <end position="22"/>
    </location>
</feature>
<dbReference type="InterPro" id="IPR040951">
    <property type="entry name" value="IL2RB_N1"/>
</dbReference>
<comment type="caution">
    <text evidence="6">The sequence shown here is derived from an EMBL/GenBank/DDBJ whole genome shotgun (WGS) entry which is preliminary data.</text>
</comment>
<dbReference type="Pfam" id="PF18707">
    <property type="entry name" value="IL2RB_N1"/>
    <property type="match status" value="1"/>
</dbReference>
<evidence type="ECO:0000256" key="2">
    <source>
        <dbReference type="SAM" id="MobiDB-lite"/>
    </source>
</evidence>
<feature type="region of interest" description="Disordered" evidence="2">
    <location>
        <begin position="524"/>
        <end position="590"/>
    </location>
</feature>
<evidence type="ECO:0000256" key="1">
    <source>
        <dbReference type="ARBA" id="ARBA00023157"/>
    </source>
</evidence>
<dbReference type="EMBL" id="JAUPFM010000021">
    <property type="protein sequence ID" value="KAK2817402.1"/>
    <property type="molecule type" value="Genomic_DNA"/>
</dbReference>
<protein>
    <recommendedName>
        <fullName evidence="5">Interleukin-2 receptor subunit beta N-terminal domain-containing protein</fullName>
    </recommendedName>
</protein>
<feature type="compositionally biased region" description="Low complexity" evidence="2">
    <location>
        <begin position="559"/>
        <end position="575"/>
    </location>
</feature>
<reference evidence="6" key="1">
    <citation type="submission" date="2023-07" db="EMBL/GenBank/DDBJ databases">
        <title>Chromosome-level Genome Assembly of Striped Snakehead (Channa striata).</title>
        <authorList>
            <person name="Liu H."/>
        </authorList>
    </citation>
    <scope>NUCLEOTIDE SEQUENCE</scope>
    <source>
        <strain evidence="6">Gz</strain>
        <tissue evidence="6">Muscle</tissue>
    </source>
</reference>
<evidence type="ECO:0000259" key="5">
    <source>
        <dbReference type="Pfam" id="PF18707"/>
    </source>
</evidence>
<feature type="compositionally biased region" description="Low complexity" evidence="2">
    <location>
        <begin position="528"/>
        <end position="540"/>
    </location>
</feature>
<dbReference type="PANTHER" id="PTHR23037">
    <property type="entry name" value="CYTOKINE RECEPTOR"/>
    <property type="match status" value="1"/>
</dbReference>
<feature type="domain" description="Interleukin-2 receptor subunit beta N-terminal" evidence="5">
    <location>
        <begin position="34"/>
        <end position="120"/>
    </location>
</feature>
<dbReference type="PANTHER" id="PTHR23037:SF22">
    <property type="entry name" value="CYTOKINE RECEPTOR COMMON SUBUNIT BETA"/>
    <property type="match status" value="1"/>
</dbReference>
<feature type="compositionally biased region" description="Acidic residues" evidence="2">
    <location>
        <begin position="474"/>
        <end position="483"/>
    </location>
</feature>
<keyword evidence="3" id="KW-0812">Transmembrane</keyword>
<keyword evidence="7" id="KW-1185">Reference proteome</keyword>
<name>A0AA88IMX9_CHASR</name>
<feature type="compositionally biased region" description="Basic and acidic residues" evidence="2">
    <location>
        <begin position="484"/>
        <end position="493"/>
    </location>
</feature>
<dbReference type="InterPro" id="IPR013783">
    <property type="entry name" value="Ig-like_fold"/>
</dbReference>
<feature type="chain" id="PRO_5041663973" description="Interleukin-2 receptor subunit beta N-terminal domain-containing protein" evidence="4">
    <location>
        <begin position="23"/>
        <end position="626"/>
    </location>
</feature>
<dbReference type="GO" id="GO:0016064">
    <property type="term" value="P:immunoglobulin mediated immune response"/>
    <property type="evidence" value="ECO:0007669"/>
    <property type="project" value="TreeGrafter"/>
</dbReference>
<feature type="transmembrane region" description="Helical" evidence="3">
    <location>
        <begin position="244"/>
        <end position="268"/>
    </location>
</feature>
<dbReference type="Proteomes" id="UP001187415">
    <property type="component" value="Unassembled WGS sequence"/>
</dbReference>
<keyword evidence="4" id="KW-0732">Signal</keyword>